<evidence type="ECO:0000313" key="1">
    <source>
        <dbReference type="EMBL" id="MBB5512722.1"/>
    </source>
</evidence>
<accession>A0A7W8WZY9</accession>
<dbReference type="Proteomes" id="UP000580797">
    <property type="component" value="Unassembled WGS sequence"/>
</dbReference>
<dbReference type="AlphaFoldDB" id="A0A7W8WZY9"/>
<protein>
    <recommendedName>
        <fullName evidence="3">MarR family transcriptional regulator</fullName>
    </recommendedName>
</protein>
<name>A0A7W8WZY9_9MICC</name>
<sequence>MCGEDGEMFVLTINQRDSRESGDRVEELLDLLSELPTLVPFQRSIGDEAIGVVQSAHVAVEVALAAIRERRWHIGIGVGPVNPPSTTTQLESSAQLADQSINDAEGFGLVYARRAVNRAQRSTERIPLAVEGPDGEAAAQAEAVLRLIAQIVFTRTEAEWSVLDLLVPGVRGQQKAIASALGISTQAVSKAIARSFWNEEWACRPAAARLLDLVSGPESLEPAGVPYNPRGV</sequence>
<organism evidence="1 2">
    <name type="scientific">Neomicrococcus aestuarii</name>
    <dbReference type="NCBI Taxonomy" id="556325"/>
    <lineage>
        <taxon>Bacteria</taxon>
        <taxon>Bacillati</taxon>
        <taxon>Actinomycetota</taxon>
        <taxon>Actinomycetes</taxon>
        <taxon>Micrococcales</taxon>
        <taxon>Micrococcaceae</taxon>
        <taxon>Neomicrococcus</taxon>
    </lineage>
</organism>
<evidence type="ECO:0008006" key="3">
    <source>
        <dbReference type="Google" id="ProtNLM"/>
    </source>
</evidence>
<reference evidence="1 2" key="1">
    <citation type="submission" date="2020-08" db="EMBL/GenBank/DDBJ databases">
        <title>Sequencing the genomes of 1000 actinobacteria strains.</title>
        <authorList>
            <person name="Klenk H.-P."/>
        </authorList>
    </citation>
    <scope>NUCLEOTIDE SEQUENCE [LARGE SCALE GENOMIC DNA]</scope>
    <source>
        <strain evidence="1 2">DSM 105783</strain>
    </source>
</reference>
<gene>
    <name evidence="1" type="ORF">HD598_001409</name>
</gene>
<proteinExistence type="predicted"/>
<evidence type="ECO:0000313" key="2">
    <source>
        <dbReference type="Proteomes" id="UP000580797"/>
    </source>
</evidence>
<dbReference type="EMBL" id="JACHDR010000001">
    <property type="protein sequence ID" value="MBB5512722.1"/>
    <property type="molecule type" value="Genomic_DNA"/>
</dbReference>
<comment type="caution">
    <text evidence="1">The sequence shown here is derived from an EMBL/GenBank/DDBJ whole genome shotgun (WGS) entry which is preliminary data.</text>
</comment>